<feature type="signal peptide" evidence="2">
    <location>
        <begin position="1"/>
        <end position="25"/>
    </location>
</feature>
<organism evidence="4 5">
    <name type="scientific">Salinisphaera aquimarina</name>
    <dbReference type="NCBI Taxonomy" id="2094031"/>
    <lineage>
        <taxon>Bacteria</taxon>
        <taxon>Pseudomonadati</taxon>
        <taxon>Pseudomonadota</taxon>
        <taxon>Gammaproteobacteria</taxon>
        <taxon>Salinisphaerales</taxon>
        <taxon>Salinisphaeraceae</taxon>
        <taxon>Salinisphaera</taxon>
    </lineage>
</organism>
<accession>A0ABV7EK90</accession>
<feature type="chain" id="PRO_5046712587" evidence="2">
    <location>
        <begin position="26"/>
        <end position="106"/>
    </location>
</feature>
<evidence type="ECO:0000256" key="2">
    <source>
        <dbReference type="SAM" id="SignalP"/>
    </source>
</evidence>
<feature type="region of interest" description="Disordered" evidence="1">
    <location>
        <begin position="76"/>
        <end position="106"/>
    </location>
</feature>
<evidence type="ECO:0000313" key="4">
    <source>
        <dbReference type="EMBL" id="MFC3103132.1"/>
    </source>
</evidence>
<keyword evidence="5" id="KW-1185">Reference proteome</keyword>
<protein>
    <submittedName>
        <fullName evidence="4">Glycine zipper domain-containing protein</fullName>
    </submittedName>
</protein>
<evidence type="ECO:0000259" key="3">
    <source>
        <dbReference type="Pfam" id="PF13488"/>
    </source>
</evidence>
<gene>
    <name evidence="4" type="ORF">ACFOSU_04430</name>
</gene>
<evidence type="ECO:0000313" key="5">
    <source>
        <dbReference type="Proteomes" id="UP001595462"/>
    </source>
</evidence>
<dbReference type="Proteomes" id="UP001595462">
    <property type="component" value="Unassembled WGS sequence"/>
</dbReference>
<feature type="compositionally biased region" description="Low complexity" evidence="1">
    <location>
        <begin position="96"/>
        <end position="106"/>
    </location>
</feature>
<dbReference type="RefSeq" id="WP_380686866.1">
    <property type="nucleotide sequence ID" value="NZ_JBHRSS010000003.1"/>
</dbReference>
<sequence length="106" mass="10946">MHKSLRNSLAIGTLLTAFASTPALAFDSNTFSSALGGGIGGALGAAVGNEIGGSTGALIGSAVGAAGGTLITKRNDDEGYDNRYDDRRGYDDRGYNNRYSGYRYGR</sequence>
<comment type="caution">
    <text evidence="4">The sequence shown here is derived from an EMBL/GenBank/DDBJ whole genome shotgun (WGS) entry which is preliminary data.</text>
</comment>
<keyword evidence="2" id="KW-0732">Signal</keyword>
<feature type="domain" description="Glycine zipper" evidence="3">
    <location>
        <begin position="36"/>
        <end position="76"/>
    </location>
</feature>
<dbReference type="InterPro" id="IPR039567">
    <property type="entry name" value="Gly-zipper"/>
</dbReference>
<proteinExistence type="predicted"/>
<evidence type="ECO:0000256" key="1">
    <source>
        <dbReference type="SAM" id="MobiDB-lite"/>
    </source>
</evidence>
<dbReference type="Pfam" id="PF13488">
    <property type="entry name" value="Gly-zipper_Omp"/>
    <property type="match status" value="1"/>
</dbReference>
<reference evidence="5" key="1">
    <citation type="journal article" date="2019" name="Int. J. Syst. Evol. Microbiol.">
        <title>The Global Catalogue of Microorganisms (GCM) 10K type strain sequencing project: providing services to taxonomists for standard genome sequencing and annotation.</title>
        <authorList>
            <consortium name="The Broad Institute Genomics Platform"/>
            <consortium name="The Broad Institute Genome Sequencing Center for Infectious Disease"/>
            <person name="Wu L."/>
            <person name="Ma J."/>
        </authorList>
    </citation>
    <scope>NUCLEOTIDE SEQUENCE [LARGE SCALE GENOMIC DNA]</scope>
    <source>
        <strain evidence="5">KCTC 52640</strain>
    </source>
</reference>
<feature type="compositionally biased region" description="Basic and acidic residues" evidence="1">
    <location>
        <begin position="76"/>
        <end position="95"/>
    </location>
</feature>
<name>A0ABV7EK90_9GAMM</name>
<dbReference type="EMBL" id="JBHRSS010000003">
    <property type="protein sequence ID" value="MFC3103132.1"/>
    <property type="molecule type" value="Genomic_DNA"/>
</dbReference>